<dbReference type="Proteomes" id="UP000035720">
    <property type="component" value="Unassembled WGS sequence"/>
</dbReference>
<dbReference type="STRING" id="1193518.BN13_10048"/>
<keyword evidence="1" id="KW-1133">Transmembrane helix</keyword>
<feature type="transmembrane region" description="Helical" evidence="1">
    <location>
        <begin position="44"/>
        <end position="66"/>
    </location>
</feature>
<sequence>MLATLGALLGAVLAGALTTLAPCSLSLVPVIVGGSISDLPGRPWLRPLVVAASLGASVIAFTLLLRAGTALIDVPTDVWRWLSGGLLVTLGFLAAVPEVWERLMVASGVNARSATALSRSRARTGLGGAMLTGAALGPVFTSCSPLYGYVVVTVLPADLGRGLALLLAYAAGLVGVLLAVAVLGRSLVQRLRWASDPHTPWRRALGLLFIGIGVLIGTGGMLAVETWLVENSPLRPWEWGPGQP</sequence>
<name>A0A077M698_9MICO</name>
<evidence type="ECO:0000313" key="3">
    <source>
        <dbReference type="Proteomes" id="UP000035720"/>
    </source>
</evidence>
<keyword evidence="3" id="KW-1185">Reference proteome</keyword>
<feature type="transmembrane region" description="Helical" evidence="1">
    <location>
        <begin position="78"/>
        <end position="96"/>
    </location>
</feature>
<keyword evidence="1 2" id="KW-0812">Transmembrane</keyword>
<evidence type="ECO:0000256" key="1">
    <source>
        <dbReference type="SAM" id="Phobius"/>
    </source>
</evidence>
<accession>A0A077M698</accession>
<reference evidence="2 3" key="1">
    <citation type="journal article" date="2013" name="ISME J.">
        <title>A metabolic model for members of the genus Tetrasphaera involved in enhanced biological phosphorus removal.</title>
        <authorList>
            <person name="Kristiansen R."/>
            <person name="Nguyen H.T.T."/>
            <person name="Saunders A.M."/>
            <person name="Nielsen J.L."/>
            <person name="Wimmer R."/>
            <person name="Le V.Q."/>
            <person name="McIlroy S.J."/>
            <person name="Petrovski S."/>
            <person name="Seviour R.J."/>
            <person name="Calteau A."/>
            <person name="Nielsen K.L."/>
            <person name="Nielsen P.H."/>
        </authorList>
    </citation>
    <scope>NUCLEOTIDE SEQUENCE [LARGE SCALE GENOMIC DNA]</scope>
    <source>
        <strain evidence="2 3">Ben 74</strain>
    </source>
</reference>
<keyword evidence="1" id="KW-0472">Membrane</keyword>
<protein>
    <submittedName>
        <fullName evidence="2">Cytochrome c biogenesis protein, transmembrane region</fullName>
    </submittedName>
</protein>
<evidence type="ECO:0000313" key="2">
    <source>
        <dbReference type="EMBL" id="CCI51310.1"/>
    </source>
</evidence>
<dbReference type="AlphaFoldDB" id="A0A077M698"/>
<dbReference type="EMBL" id="CAJC01000001">
    <property type="protein sequence ID" value="CCI51310.1"/>
    <property type="molecule type" value="Genomic_DNA"/>
</dbReference>
<dbReference type="RefSeq" id="WP_235433878.1">
    <property type="nucleotide sequence ID" value="NZ_HF571038.1"/>
</dbReference>
<comment type="caution">
    <text evidence="2">The sequence shown here is derived from an EMBL/GenBank/DDBJ whole genome shotgun (WGS) entry which is preliminary data.</text>
</comment>
<feature type="transmembrane region" description="Helical" evidence="1">
    <location>
        <begin position="204"/>
        <end position="224"/>
    </location>
</feature>
<feature type="transmembrane region" description="Helical" evidence="1">
    <location>
        <begin position="163"/>
        <end position="183"/>
    </location>
</feature>
<gene>
    <name evidence="2" type="ORF">BN13_10048</name>
</gene>
<proteinExistence type="predicted"/>
<organism evidence="2 3">
    <name type="scientific">Nostocoides jenkinsii Ben 74</name>
    <dbReference type="NCBI Taxonomy" id="1193518"/>
    <lineage>
        <taxon>Bacteria</taxon>
        <taxon>Bacillati</taxon>
        <taxon>Actinomycetota</taxon>
        <taxon>Actinomycetes</taxon>
        <taxon>Micrococcales</taxon>
        <taxon>Intrasporangiaceae</taxon>
        <taxon>Nostocoides</taxon>
    </lineage>
</organism>